<organism evidence="3 4">
    <name type="scientific">Soonwooa buanensis</name>
    <dbReference type="NCBI Taxonomy" id="619805"/>
    <lineage>
        <taxon>Bacteria</taxon>
        <taxon>Pseudomonadati</taxon>
        <taxon>Bacteroidota</taxon>
        <taxon>Flavobacteriia</taxon>
        <taxon>Flavobacteriales</taxon>
        <taxon>Weeksellaceae</taxon>
        <taxon>Chryseobacterium group</taxon>
        <taxon>Soonwooa</taxon>
    </lineage>
</organism>
<feature type="binding site" evidence="2">
    <location>
        <position position="57"/>
    </location>
    <ligand>
        <name>substrate</name>
    </ligand>
</feature>
<accession>A0A1T5F493</accession>
<gene>
    <name evidence="3" type="ORF">SAMN05660477_01784</name>
</gene>
<dbReference type="SUPFAM" id="SSF53254">
    <property type="entry name" value="Phosphoglycerate mutase-like"/>
    <property type="match status" value="1"/>
</dbReference>
<sequence>MKTILLIRHAKSDWPEGVEDFDRPLTETGQENAPRMANFLKNNSVNIDTFISSPAKRAQDTCALFSKVFDKNFSTEHQLYNAREQHFENVIYGLPKDSNCVAIFSHNNGISNFANYLTDEIINLPTCGVVAYQVDCEDWSDFEMANKKFLYFYSPKNI</sequence>
<dbReference type="EMBL" id="FUYZ01000005">
    <property type="protein sequence ID" value="SKB90946.1"/>
    <property type="molecule type" value="Genomic_DNA"/>
</dbReference>
<evidence type="ECO:0000313" key="3">
    <source>
        <dbReference type="EMBL" id="SKB90946.1"/>
    </source>
</evidence>
<dbReference type="Proteomes" id="UP000191112">
    <property type="component" value="Unassembled WGS sequence"/>
</dbReference>
<dbReference type="STRING" id="619805.SAMN05660477_01784"/>
<dbReference type="Gene3D" id="3.40.50.1240">
    <property type="entry name" value="Phosphoglycerate mutase-like"/>
    <property type="match status" value="1"/>
</dbReference>
<dbReference type="SMART" id="SM00855">
    <property type="entry name" value="PGAM"/>
    <property type="match status" value="1"/>
</dbReference>
<dbReference type="PANTHER" id="PTHR47623">
    <property type="entry name" value="OS09G0287300 PROTEIN"/>
    <property type="match status" value="1"/>
</dbReference>
<dbReference type="Pfam" id="PF00300">
    <property type="entry name" value="His_Phos_1"/>
    <property type="match status" value="1"/>
</dbReference>
<feature type="active site" description="Proton donor/acceptor" evidence="1">
    <location>
        <position position="84"/>
    </location>
</feature>
<reference evidence="3 4" key="1">
    <citation type="submission" date="2017-02" db="EMBL/GenBank/DDBJ databases">
        <authorList>
            <person name="Peterson S.W."/>
        </authorList>
    </citation>
    <scope>NUCLEOTIDE SEQUENCE [LARGE SCALE GENOMIC DNA]</scope>
    <source>
        <strain evidence="3 4">DSM 22323</strain>
    </source>
</reference>
<protein>
    <submittedName>
        <fullName evidence="3">Phosphohistidine phosphatase</fullName>
    </submittedName>
</protein>
<evidence type="ECO:0000256" key="2">
    <source>
        <dbReference type="PIRSR" id="PIRSR613078-2"/>
    </source>
</evidence>
<evidence type="ECO:0000256" key="1">
    <source>
        <dbReference type="PIRSR" id="PIRSR613078-1"/>
    </source>
</evidence>
<dbReference type="CDD" id="cd07067">
    <property type="entry name" value="HP_PGM_like"/>
    <property type="match status" value="1"/>
</dbReference>
<dbReference type="AlphaFoldDB" id="A0A1T5F493"/>
<evidence type="ECO:0000313" key="4">
    <source>
        <dbReference type="Proteomes" id="UP000191112"/>
    </source>
</evidence>
<dbReference type="RefSeq" id="WP_079667033.1">
    <property type="nucleotide sequence ID" value="NZ_FUYZ01000005.1"/>
</dbReference>
<dbReference type="InterPro" id="IPR029033">
    <property type="entry name" value="His_PPase_superfam"/>
</dbReference>
<feature type="binding site" evidence="2">
    <location>
        <position position="96"/>
    </location>
    <ligand>
        <name>substrate</name>
    </ligand>
</feature>
<name>A0A1T5F493_9FLAO</name>
<dbReference type="OrthoDB" id="9810154at2"/>
<proteinExistence type="predicted"/>
<keyword evidence="4" id="KW-1185">Reference proteome</keyword>
<feature type="active site" description="Tele-phosphohistidine intermediate" evidence="1">
    <location>
        <position position="9"/>
    </location>
</feature>
<dbReference type="InterPro" id="IPR013078">
    <property type="entry name" value="His_Pase_superF_clade-1"/>
</dbReference>
<dbReference type="PANTHER" id="PTHR47623:SF1">
    <property type="entry name" value="OS09G0287300 PROTEIN"/>
    <property type="match status" value="1"/>
</dbReference>